<evidence type="ECO:0000313" key="4">
    <source>
        <dbReference type="Proteomes" id="UP000799291"/>
    </source>
</evidence>
<keyword evidence="4" id="KW-1185">Reference proteome</keyword>
<sequence length="388" mass="44287">MEHERITVNGQSSLHFQHLSEPSQHYHPKRMATICRHQLHFSASPHTPYCPACIHAAAISKTAQALDGLNRNGSSHRSWNAVDLRLNRAKLSYKIAIQRLEQVREKGQLRAEREQAWDEAHSKAQVACVGEVGNPNISPGCPVCFSMRTEPEGHQAIDQHTAWWERPGALAPNAAPRTPLRSRGRKRPYALVHHGGSPTMRGIIREHRAAHAAEMAEQEQLERRYKTETAVRRKHRLSDDTQFEADFWDSPISGLITRQNHVSTKEYQRMSERRARGNTPRPRPPRSSLSYCESAGQLEVGEHVEQEIRAAEEAQEREKLEKRARKVGAEVGYLYFSGTVDGLDDWREKYLRSNHGLIWRDRLQRGDAMEDEMEDAMYIDDAPPSSPI</sequence>
<evidence type="ECO:0000256" key="1">
    <source>
        <dbReference type="SAM" id="Coils"/>
    </source>
</evidence>
<dbReference type="Proteomes" id="UP000799291">
    <property type="component" value="Unassembled WGS sequence"/>
</dbReference>
<proteinExistence type="predicted"/>
<evidence type="ECO:0000256" key="2">
    <source>
        <dbReference type="SAM" id="MobiDB-lite"/>
    </source>
</evidence>
<protein>
    <submittedName>
        <fullName evidence="3">Uncharacterized protein</fullName>
    </submittedName>
</protein>
<evidence type="ECO:0000313" key="3">
    <source>
        <dbReference type="EMBL" id="KAF2686843.1"/>
    </source>
</evidence>
<gene>
    <name evidence="3" type="ORF">K458DRAFT_429780</name>
</gene>
<feature type="compositionally biased region" description="Basic and acidic residues" evidence="2">
    <location>
        <begin position="263"/>
        <end position="275"/>
    </location>
</feature>
<feature type="coiled-coil region" evidence="1">
    <location>
        <begin position="301"/>
        <end position="330"/>
    </location>
</feature>
<accession>A0A6G1J9H2</accession>
<reference evidence="3" key="1">
    <citation type="journal article" date="2020" name="Stud. Mycol.">
        <title>101 Dothideomycetes genomes: a test case for predicting lifestyles and emergence of pathogens.</title>
        <authorList>
            <person name="Haridas S."/>
            <person name="Albert R."/>
            <person name="Binder M."/>
            <person name="Bloem J."/>
            <person name="Labutti K."/>
            <person name="Salamov A."/>
            <person name="Andreopoulos B."/>
            <person name="Baker S."/>
            <person name="Barry K."/>
            <person name="Bills G."/>
            <person name="Bluhm B."/>
            <person name="Cannon C."/>
            <person name="Castanera R."/>
            <person name="Culley D."/>
            <person name="Daum C."/>
            <person name="Ezra D."/>
            <person name="Gonzalez J."/>
            <person name="Henrissat B."/>
            <person name="Kuo A."/>
            <person name="Liang C."/>
            <person name="Lipzen A."/>
            <person name="Lutzoni F."/>
            <person name="Magnuson J."/>
            <person name="Mondo S."/>
            <person name="Nolan M."/>
            <person name="Ohm R."/>
            <person name="Pangilinan J."/>
            <person name="Park H.-J."/>
            <person name="Ramirez L."/>
            <person name="Alfaro M."/>
            <person name="Sun H."/>
            <person name="Tritt A."/>
            <person name="Yoshinaga Y."/>
            <person name="Zwiers L.-H."/>
            <person name="Turgeon B."/>
            <person name="Goodwin S."/>
            <person name="Spatafora J."/>
            <person name="Crous P."/>
            <person name="Grigoriev I."/>
        </authorList>
    </citation>
    <scope>NUCLEOTIDE SEQUENCE</scope>
    <source>
        <strain evidence="3">CBS 122367</strain>
    </source>
</reference>
<dbReference type="AlphaFoldDB" id="A0A6G1J9H2"/>
<name>A0A6G1J9H2_9PLEO</name>
<organism evidence="3 4">
    <name type="scientific">Lentithecium fluviatile CBS 122367</name>
    <dbReference type="NCBI Taxonomy" id="1168545"/>
    <lineage>
        <taxon>Eukaryota</taxon>
        <taxon>Fungi</taxon>
        <taxon>Dikarya</taxon>
        <taxon>Ascomycota</taxon>
        <taxon>Pezizomycotina</taxon>
        <taxon>Dothideomycetes</taxon>
        <taxon>Pleosporomycetidae</taxon>
        <taxon>Pleosporales</taxon>
        <taxon>Massarineae</taxon>
        <taxon>Lentitheciaceae</taxon>
        <taxon>Lentithecium</taxon>
    </lineage>
</organism>
<dbReference type="OrthoDB" id="3783520at2759"/>
<feature type="region of interest" description="Disordered" evidence="2">
    <location>
        <begin position="261"/>
        <end position="290"/>
    </location>
</feature>
<keyword evidence="1" id="KW-0175">Coiled coil</keyword>
<dbReference type="EMBL" id="MU005576">
    <property type="protein sequence ID" value="KAF2686843.1"/>
    <property type="molecule type" value="Genomic_DNA"/>
</dbReference>